<dbReference type="eggNOG" id="COG0457">
    <property type="taxonomic scope" value="Bacteria"/>
</dbReference>
<accession>E0UHE0</accession>
<dbReference type="Gene3D" id="1.25.40.10">
    <property type="entry name" value="Tetratricopeptide repeat domain"/>
    <property type="match status" value="1"/>
</dbReference>
<keyword evidence="4" id="KW-1185">Reference proteome</keyword>
<dbReference type="PROSITE" id="PS50293">
    <property type="entry name" value="TPR_REGION"/>
    <property type="match status" value="1"/>
</dbReference>
<dbReference type="Pfam" id="PF00805">
    <property type="entry name" value="Pentapeptide"/>
    <property type="match status" value="1"/>
</dbReference>
<dbReference type="Gene3D" id="2.160.20.80">
    <property type="entry name" value="E3 ubiquitin-protein ligase SopA"/>
    <property type="match status" value="1"/>
</dbReference>
<gene>
    <name evidence="3" type="ordered locus">Cyan7822_0029</name>
</gene>
<proteinExistence type="predicted"/>
<dbReference type="InterPro" id="IPR011990">
    <property type="entry name" value="TPR-like_helical_dom_sf"/>
</dbReference>
<dbReference type="AlphaFoldDB" id="E0UHE0"/>
<dbReference type="STRING" id="497965.Cyan7822_0029"/>
<dbReference type="PANTHER" id="PTHR47200:SF2">
    <property type="entry name" value="THYLAKOID LUMENAL 15 KDA PROTEIN 1, CHLOROPLASTIC"/>
    <property type="match status" value="1"/>
</dbReference>
<dbReference type="Proteomes" id="UP000008206">
    <property type="component" value="Chromosome"/>
</dbReference>
<dbReference type="InterPro" id="IPR001646">
    <property type="entry name" value="5peptide_repeat"/>
</dbReference>
<dbReference type="PROSITE" id="PS50005">
    <property type="entry name" value="TPR"/>
    <property type="match status" value="1"/>
</dbReference>
<dbReference type="KEGG" id="cyj:Cyan7822_0029"/>
<dbReference type="HOGENOM" id="CLU_080449_0_0_3"/>
<evidence type="ECO:0000256" key="1">
    <source>
        <dbReference type="PROSITE-ProRule" id="PRU00339"/>
    </source>
</evidence>
<dbReference type="RefSeq" id="WP_013320191.1">
    <property type="nucleotide sequence ID" value="NC_014501.1"/>
</dbReference>
<keyword evidence="1" id="KW-0802">TPR repeat</keyword>
<dbReference type="SUPFAM" id="SSF141571">
    <property type="entry name" value="Pentapeptide repeat-like"/>
    <property type="match status" value="1"/>
</dbReference>
<organism evidence="3 4">
    <name type="scientific">Gloeothece verrucosa (strain PCC 7822)</name>
    <name type="common">Cyanothece sp. (strain PCC 7822)</name>
    <dbReference type="NCBI Taxonomy" id="497965"/>
    <lineage>
        <taxon>Bacteria</taxon>
        <taxon>Bacillati</taxon>
        <taxon>Cyanobacteriota</taxon>
        <taxon>Cyanophyceae</taxon>
        <taxon>Oscillatoriophycideae</taxon>
        <taxon>Chroococcales</taxon>
        <taxon>Aphanothecaceae</taxon>
        <taxon>Gloeothece</taxon>
        <taxon>Gloeothece verrucosa</taxon>
    </lineage>
</organism>
<dbReference type="Pfam" id="PF13414">
    <property type="entry name" value="TPR_11"/>
    <property type="match status" value="1"/>
</dbReference>
<feature type="repeat" description="TPR" evidence="1">
    <location>
        <begin position="141"/>
        <end position="174"/>
    </location>
</feature>
<feature type="signal peptide" evidence="2">
    <location>
        <begin position="1"/>
        <end position="23"/>
    </location>
</feature>
<dbReference type="SMART" id="SM00028">
    <property type="entry name" value="TPR"/>
    <property type="match status" value="2"/>
</dbReference>
<name>E0UHE0_GLOV7</name>
<dbReference type="EMBL" id="CP002198">
    <property type="protein sequence ID" value="ADN12081.1"/>
    <property type="molecule type" value="Genomic_DNA"/>
</dbReference>
<dbReference type="PANTHER" id="PTHR47200">
    <property type="entry name" value="THYLAKOID LUMENAL 15 KDA PROTEIN 1, CHLOROPLASTIC"/>
    <property type="match status" value="1"/>
</dbReference>
<protein>
    <submittedName>
        <fullName evidence="3">Pentapeptide repeat protein</fullName>
    </submittedName>
</protein>
<evidence type="ECO:0000313" key="4">
    <source>
        <dbReference type="Proteomes" id="UP000008206"/>
    </source>
</evidence>
<dbReference type="SUPFAM" id="SSF48452">
    <property type="entry name" value="TPR-like"/>
    <property type="match status" value="1"/>
</dbReference>
<evidence type="ECO:0000256" key="2">
    <source>
        <dbReference type="SAM" id="SignalP"/>
    </source>
</evidence>
<dbReference type="InterPro" id="IPR019734">
    <property type="entry name" value="TPR_rpt"/>
</dbReference>
<sequence>MKTTLTTITAILTCISLMIPARAENIEQLRQFLATKQCQQCDLSGSGLVLANLAGADLRGANLSGANLSQANLSGANLAGANLSGASFNGANLTAANLRGASVNGTDFRNVYFVNADLTGVSLDKAYVQGAVGIPDSAGNPEMFYGWGLMENKQGNFNAALQYYNKALDLNPKYAEAYLARSMVQYHFGNSAQATQDAKTASELFQEQQNPAGYQAAENFIAGMEAIAKRKTDAPSGSTAGIERVLQTVGGLLLQFFLRY</sequence>
<dbReference type="InterPro" id="IPR044213">
    <property type="entry name" value="At2g44920-like"/>
</dbReference>
<evidence type="ECO:0000313" key="3">
    <source>
        <dbReference type="EMBL" id="ADN12081.1"/>
    </source>
</evidence>
<keyword evidence="2" id="KW-0732">Signal</keyword>
<dbReference type="eggNOG" id="COG1357">
    <property type="taxonomic scope" value="Bacteria"/>
</dbReference>
<dbReference type="OrthoDB" id="481042at2"/>
<reference evidence="4" key="1">
    <citation type="journal article" date="2011" name="MBio">
        <title>Novel metabolic attributes of the genus Cyanothece, comprising a group of unicellular nitrogen-fixing Cyanobacteria.</title>
        <authorList>
            <person name="Bandyopadhyay A."/>
            <person name="Elvitigala T."/>
            <person name="Welsh E."/>
            <person name="Stockel J."/>
            <person name="Liberton M."/>
            <person name="Min H."/>
            <person name="Sherman L.A."/>
            <person name="Pakrasi H.B."/>
        </authorList>
    </citation>
    <scope>NUCLEOTIDE SEQUENCE [LARGE SCALE GENOMIC DNA]</scope>
    <source>
        <strain evidence="4">PCC 7822</strain>
    </source>
</reference>
<feature type="chain" id="PRO_5003141307" evidence="2">
    <location>
        <begin position="24"/>
        <end position="260"/>
    </location>
</feature>